<dbReference type="PANTHER" id="PTHR30349:SF41">
    <property type="entry name" value="INTEGRASE_RECOMBINASE PROTEIN MJ0367-RELATED"/>
    <property type="match status" value="1"/>
</dbReference>
<evidence type="ECO:0000313" key="6">
    <source>
        <dbReference type="EMBL" id="KTD82409.1"/>
    </source>
</evidence>
<organism evidence="6 7">
    <name type="scientific">Legionella waltersii</name>
    <dbReference type="NCBI Taxonomy" id="66969"/>
    <lineage>
        <taxon>Bacteria</taxon>
        <taxon>Pseudomonadati</taxon>
        <taxon>Pseudomonadota</taxon>
        <taxon>Gammaproteobacteria</taxon>
        <taxon>Legionellales</taxon>
        <taxon>Legionellaceae</taxon>
        <taxon>Legionella</taxon>
    </lineage>
</organism>
<dbReference type="GO" id="GO:0003677">
    <property type="term" value="F:DNA binding"/>
    <property type="evidence" value="ECO:0007669"/>
    <property type="project" value="UniProtKB-KW"/>
</dbReference>
<dbReference type="InterPro" id="IPR011010">
    <property type="entry name" value="DNA_brk_join_enz"/>
</dbReference>
<accession>A0A0W1AM58</accession>
<reference evidence="6 7" key="1">
    <citation type="submission" date="2015-11" db="EMBL/GenBank/DDBJ databases">
        <title>Genomic analysis of 38 Legionella species identifies large and diverse effector repertoires.</title>
        <authorList>
            <person name="Burstein D."/>
            <person name="Amaro F."/>
            <person name="Zusman T."/>
            <person name="Lifshitz Z."/>
            <person name="Cohen O."/>
            <person name="Gilbert J.A."/>
            <person name="Pupko T."/>
            <person name="Shuman H.A."/>
            <person name="Segal G."/>
        </authorList>
    </citation>
    <scope>NUCLEOTIDE SEQUENCE [LARGE SCALE GENOMIC DNA]</scope>
    <source>
        <strain evidence="6 7">ATCC 51914</strain>
    </source>
</reference>
<keyword evidence="7" id="KW-1185">Reference proteome</keyword>
<evidence type="ECO:0000256" key="2">
    <source>
        <dbReference type="ARBA" id="ARBA00022908"/>
    </source>
</evidence>
<protein>
    <submittedName>
        <fullName evidence="6">Integrase</fullName>
    </submittedName>
</protein>
<comment type="similarity">
    <text evidence="1">Belongs to the 'phage' integrase family.</text>
</comment>
<dbReference type="STRING" id="66969.Lwal_0886"/>
<keyword evidence="2" id="KW-0229">DNA integration</keyword>
<dbReference type="Pfam" id="PF00589">
    <property type="entry name" value="Phage_integrase"/>
    <property type="match status" value="1"/>
</dbReference>
<dbReference type="GO" id="GO:0015074">
    <property type="term" value="P:DNA integration"/>
    <property type="evidence" value="ECO:0007669"/>
    <property type="project" value="UniProtKB-KW"/>
</dbReference>
<proteinExistence type="inferred from homology"/>
<dbReference type="PANTHER" id="PTHR30349">
    <property type="entry name" value="PHAGE INTEGRASE-RELATED"/>
    <property type="match status" value="1"/>
</dbReference>
<feature type="domain" description="Tyr recombinase" evidence="5">
    <location>
        <begin position="29"/>
        <end position="232"/>
    </location>
</feature>
<dbReference type="AlphaFoldDB" id="A0A0W1AM58"/>
<comment type="caution">
    <text evidence="6">The sequence shown here is derived from an EMBL/GenBank/DDBJ whole genome shotgun (WGS) entry which is preliminary data.</text>
</comment>
<evidence type="ECO:0000256" key="1">
    <source>
        <dbReference type="ARBA" id="ARBA00008857"/>
    </source>
</evidence>
<dbReference type="RefSeq" id="WP_197697703.1">
    <property type="nucleotide sequence ID" value="NZ_CAAAIQ010000009.1"/>
</dbReference>
<sequence>MGFYQYALRRGYVSKIPLPQTLPKRPPPFVPYIYSKQELKDLFYMALNYPINKSHISPVMVRAVLVLTYALGLRLHETVAITLGDIDRENSVITIKESKFYKSRLVPFNLQIKEFIDTYLEWRIKQHQAQLSEAPLFIGKNNQAFNADTMRGIFQRIRQQAGIKRNDGARYQPRIHDLRHTFAVNRLTLWYKENENVQQLLPVLSVYLGHKYLVHTTAYLTMTDNLLHEANKRFERYITGEKK</sequence>
<dbReference type="PATRIC" id="fig|66969.6.peg.961"/>
<gene>
    <name evidence="6" type="ORF">Lwal_0886</name>
</gene>
<dbReference type="PROSITE" id="PS51898">
    <property type="entry name" value="TYR_RECOMBINASE"/>
    <property type="match status" value="1"/>
</dbReference>
<evidence type="ECO:0000313" key="7">
    <source>
        <dbReference type="Proteomes" id="UP000054729"/>
    </source>
</evidence>
<dbReference type="InterPro" id="IPR013762">
    <property type="entry name" value="Integrase-like_cat_sf"/>
</dbReference>
<evidence type="ECO:0000256" key="4">
    <source>
        <dbReference type="ARBA" id="ARBA00023172"/>
    </source>
</evidence>
<evidence type="ECO:0000256" key="3">
    <source>
        <dbReference type="ARBA" id="ARBA00023125"/>
    </source>
</evidence>
<name>A0A0W1AM58_9GAMM</name>
<keyword evidence="3" id="KW-0238">DNA-binding</keyword>
<dbReference type="GO" id="GO:0006310">
    <property type="term" value="P:DNA recombination"/>
    <property type="evidence" value="ECO:0007669"/>
    <property type="project" value="UniProtKB-KW"/>
</dbReference>
<dbReference type="SUPFAM" id="SSF56349">
    <property type="entry name" value="DNA breaking-rejoining enzymes"/>
    <property type="match status" value="1"/>
</dbReference>
<keyword evidence="4" id="KW-0233">DNA recombination</keyword>
<dbReference type="Proteomes" id="UP000054729">
    <property type="component" value="Unassembled WGS sequence"/>
</dbReference>
<dbReference type="InterPro" id="IPR002104">
    <property type="entry name" value="Integrase_catalytic"/>
</dbReference>
<dbReference type="Gene3D" id="1.10.443.10">
    <property type="entry name" value="Intergrase catalytic core"/>
    <property type="match status" value="1"/>
</dbReference>
<dbReference type="EMBL" id="LNZB01000015">
    <property type="protein sequence ID" value="KTD82409.1"/>
    <property type="molecule type" value="Genomic_DNA"/>
</dbReference>
<dbReference type="InterPro" id="IPR050090">
    <property type="entry name" value="Tyrosine_recombinase_XerCD"/>
</dbReference>
<evidence type="ECO:0000259" key="5">
    <source>
        <dbReference type="PROSITE" id="PS51898"/>
    </source>
</evidence>